<evidence type="ECO:0000256" key="1">
    <source>
        <dbReference type="SAM" id="MobiDB-lite"/>
    </source>
</evidence>
<feature type="region of interest" description="Disordered" evidence="1">
    <location>
        <begin position="61"/>
        <end position="81"/>
    </location>
</feature>
<sequence>MLDWAFGRALITGPPAICNRIRGSATATEIFIEAVRINRPMSRRGTDRALSIEVESALSGSKKRRYSSDQETNDSWPDKAKRSRIEALEHRVNDMFSTIMERFDTLTAGNVEVNEFIEFSSNVSEIFQYMYNRSESPDDWNAPPVDSGFDLERQQSLQELDFLQKPRK</sequence>
<evidence type="ECO:0000313" key="3">
    <source>
        <dbReference type="Proteomes" id="UP001153714"/>
    </source>
</evidence>
<proteinExistence type="predicted"/>
<evidence type="ECO:0000313" key="2">
    <source>
        <dbReference type="EMBL" id="CAG9788695.1"/>
    </source>
</evidence>
<gene>
    <name evidence="2" type="ORF">DIATSA_LOCUS6486</name>
</gene>
<organism evidence="2 3">
    <name type="scientific">Diatraea saccharalis</name>
    <name type="common">sugarcane borer</name>
    <dbReference type="NCBI Taxonomy" id="40085"/>
    <lineage>
        <taxon>Eukaryota</taxon>
        <taxon>Metazoa</taxon>
        <taxon>Ecdysozoa</taxon>
        <taxon>Arthropoda</taxon>
        <taxon>Hexapoda</taxon>
        <taxon>Insecta</taxon>
        <taxon>Pterygota</taxon>
        <taxon>Neoptera</taxon>
        <taxon>Endopterygota</taxon>
        <taxon>Lepidoptera</taxon>
        <taxon>Glossata</taxon>
        <taxon>Ditrysia</taxon>
        <taxon>Pyraloidea</taxon>
        <taxon>Crambidae</taxon>
        <taxon>Crambinae</taxon>
        <taxon>Diatraea</taxon>
    </lineage>
</organism>
<reference evidence="2" key="1">
    <citation type="submission" date="2021-12" db="EMBL/GenBank/DDBJ databases">
        <authorList>
            <person name="King R."/>
        </authorList>
    </citation>
    <scope>NUCLEOTIDE SEQUENCE</scope>
</reference>
<dbReference type="OrthoDB" id="7483379at2759"/>
<protein>
    <submittedName>
        <fullName evidence="2">Uncharacterized protein</fullName>
    </submittedName>
</protein>
<accession>A0A9N9R3M5</accession>
<name>A0A9N9R3M5_9NEOP</name>
<dbReference type="Proteomes" id="UP001153714">
    <property type="component" value="Chromosome 2"/>
</dbReference>
<keyword evidence="3" id="KW-1185">Reference proteome</keyword>
<dbReference type="AlphaFoldDB" id="A0A9N9R3M5"/>
<reference evidence="2" key="2">
    <citation type="submission" date="2022-10" db="EMBL/GenBank/DDBJ databases">
        <authorList>
            <consortium name="ENA_rothamsted_submissions"/>
            <consortium name="culmorum"/>
            <person name="King R."/>
        </authorList>
    </citation>
    <scope>NUCLEOTIDE SEQUENCE</scope>
</reference>
<dbReference type="EMBL" id="OU893333">
    <property type="protein sequence ID" value="CAG9788695.1"/>
    <property type="molecule type" value="Genomic_DNA"/>
</dbReference>